<evidence type="ECO:0000313" key="2">
    <source>
        <dbReference type="Proteomes" id="UP001168821"/>
    </source>
</evidence>
<dbReference type="EMBL" id="JALNTZ010000014">
    <property type="protein sequence ID" value="KAJ3639099.1"/>
    <property type="molecule type" value="Genomic_DNA"/>
</dbReference>
<keyword evidence="2" id="KW-1185">Reference proteome</keyword>
<dbReference type="AlphaFoldDB" id="A0AA38M147"/>
<name>A0AA38M147_9CUCU</name>
<gene>
    <name evidence="1" type="ORF">Zmor_004259</name>
</gene>
<accession>A0AA38M147</accession>
<comment type="caution">
    <text evidence="1">The sequence shown here is derived from an EMBL/GenBank/DDBJ whole genome shotgun (WGS) entry which is preliminary data.</text>
</comment>
<sequence>MLLYLVGARFDPVRVNGLGKPHSRPPLTGLGRWAASRRPVRWAEVTARSGGAHDSLYHQALATIGSLLTDSSFPGNCTDALCTFTTNPFHAKQQPPLVNMALICTSRRCTQNRKCAKRANRGPFKIYISFSHGRDQKWVDGCVTKLPFFWYIASLRWWCKWTRNRDVITRRSHEIWTG</sequence>
<reference evidence="1" key="1">
    <citation type="journal article" date="2023" name="G3 (Bethesda)">
        <title>Whole genome assemblies of Zophobas morio and Tenebrio molitor.</title>
        <authorList>
            <person name="Kaur S."/>
            <person name="Stinson S.A."/>
            <person name="diCenzo G.C."/>
        </authorList>
    </citation>
    <scope>NUCLEOTIDE SEQUENCE</scope>
    <source>
        <strain evidence="1">QUZm001</strain>
    </source>
</reference>
<dbReference type="Proteomes" id="UP001168821">
    <property type="component" value="Unassembled WGS sequence"/>
</dbReference>
<organism evidence="1 2">
    <name type="scientific">Zophobas morio</name>
    <dbReference type="NCBI Taxonomy" id="2755281"/>
    <lineage>
        <taxon>Eukaryota</taxon>
        <taxon>Metazoa</taxon>
        <taxon>Ecdysozoa</taxon>
        <taxon>Arthropoda</taxon>
        <taxon>Hexapoda</taxon>
        <taxon>Insecta</taxon>
        <taxon>Pterygota</taxon>
        <taxon>Neoptera</taxon>
        <taxon>Endopterygota</taxon>
        <taxon>Coleoptera</taxon>
        <taxon>Polyphaga</taxon>
        <taxon>Cucujiformia</taxon>
        <taxon>Tenebrionidae</taxon>
        <taxon>Zophobas</taxon>
    </lineage>
</organism>
<protein>
    <submittedName>
        <fullName evidence="1">Uncharacterized protein</fullName>
    </submittedName>
</protein>
<proteinExistence type="predicted"/>
<evidence type="ECO:0000313" key="1">
    <source>
        <dbReference type="EMBL" id="KAJ3639099.1"/>
    </source>
</evidence>